<reference evidence="3 4" key="1">
    <citation type="submission" date="2020-03" db="EMBL/GenBank/DDBJ databases">
        <title>The genome sequence of Microvirga sp. c23x22.</title>
        <authorList>
            <person name="Zhang X."/>
        </authorList>
    </citation>
    <scope>NUCLEOTIDE SEQUENCE [LARGE SCALE GENOMIC DNA]</scope>
    <source>
        <strain evidence="4">c23x22</strain>
    </source>
</reference>
<feature type="domain" description="YncI copper-binding" evidence="2">
    <location>
        <begin position="25"/>
        <end position="171"/>
    </location>
</feature>
<dbReference type="Proteomes" id="UP000707352">
    <property type="component" value="Unassembled WGS sequence"/>
</dbReference>
<proteinExistence type="predicted"/>
<dbReference type="CDD" id="cd08545">
    <property type="entry name" value="YcnI_like"/>
    <property type="match status" value="1"/>
</dbReference>
<evidence type="ECO:0000313" key="4">
    <source>
        <dbReference type="Proteomes" id="UP000707352"/>
    </source>
</evidence>
<evidence type="ECO:0000256" key="1">
    <source>
        <dbReference type="SAM" id="SignalP"/>
    </source>
</evidence>
<dbReference type="EMBL" id="JAATJS010000002">
    <property type="protein sequence ID" value="NIX75931.1"/>
    <property type="molecule type" value="Genomic_DNA"/>
</dbReference>
<evidence type="ECO:0000259" key="2">
    <source>
        <dbReference type="Pfam" id="PF07987"/>
    </source>
</evidence>
<dbReference type="Gene3D" id="2.60.40.2230">
    <property type="entry name" value="Uncharacterised protein YcnI-like PF07987, DUF1775"/>
    <property type="match status" value="1"/>
</dbReference>
<evidence type="ECO:0000313" key="3">
    <source>
        <dbReference type="EMBL" id="NIX75931.1"/>
    </source>
</evidence>
<gene>
    <name evidence="3" type="ORF">HB375_04785</name>
</gene>
<feature type="chain" id="PRO_5046010777" evidence="1">
    <location>
        <begin position="25"/>
        <end position="177"/>
    </location>
</feature>
<feature type="signal peptide" evidence="1">
    <location>
        <begin position="1"/>
        <end position="24"/>
    </location>
</feature>
<dbReference type="InterPro" id="IPR012533">
    <property type="entry name" value="YcnI-copper_dom"/>
</dbReference>
<keyword evidence="4" id="KW-1185">Reference proteome</keyword>
<comment type="caution">
    <text evidence="3">The sequence shown here is derived from an EMBL/GenBank/DDBJ whole genome shotgun (WGS) entry which is preliminary data.</text>
</comment>
<keyword evidence="1" id="KW-0732">Signal</keyword>
<accession>A0ABX0VC32</accession>
<dbReference type="InterPro" id="IPR038507">
    <property type="entry name" value="YcnI-like_sf"/>
</dbReference>
<organism evidence="3 4">
    <name type="scientific">Microvirga terricola</name>
    <dbReference type="NCBI Taxonomy" id="2719797"/>
    <lineage>
        <taxon>Bacteria</taxon>
        <taxon>Pseudomonadati</taxon>
        <taxon>Pseudomonadota</taxon>
        <taxon>Alphaproteobacteria</taxon>
        <taxon>Hyphomicrobiales</taxon>
        <taxon>Methylobacteriaceae</taxon>
        <taxon>Microvirga</taxon>
    </lineage>
</organism>
<name>A0ABX0VC32_9HYPH</name>
<sequence length="177" mass="19449">MLTTFRSSVVGAAALCLLAPAALAHSSLETQQAAIGSTYKGVLRVPHGCEGTPTLKVRIQIPEGVVAVKPMPKSGWTLETVKGGYKQPYDYYGTPVTEGVREIVWTGKLLDEHYDEFVFRAYLTDSLKPDTTLYFPTVQECEAGKADRWIEIPDEGKKADDYKFPAPGLKLRPKATN</sequence>
<dbReference type="Pfam" id="PF07987">
    <property type="entry name" value="DUF1775"/>
    <property type="match status" value="1"/>
</dbReference>
<protein>
    <submittedName>
        <fullName evidence="3">YcnI family protein</fullName>
    </submittedName>
</protein>
<dbReference type="RefSeq" id="WP_167671851.1">
    <property type="nucleotide sequence ID" value="NZ_JAATJS010000002.1"/>
</dbReference>